<reference evidence="1 2" key="1">
    <citation type="submission" date="2018-07" db="EMBL/GenBank/DDBJ databases">
        <title>Erythrobacter nanhaiensis sp. nov., a novel member of the genus Erythrobacter isolated from the South China Sea.</title>
        <authorList>
            <person name="Chen X."/>
            <person name="Liu J."/>
        </authorList>
    </citation>
    <scope>NUCLEOTIDE SEQUENCE [LARGE SCALE GENOMIC DNA]</scope>
    <source>
        <strain evidence="1 2">S-5</strain>
    </source>
</reference>
<keyword evidence="2" id="KW-1185">Reference proteome</keyword>
<sequence length="175" mass="18931">MSRVTAARCAWREEGGGAEAATRCLAFLDHVGIEVDWIGEGDETQLLDGLAILGGRLLVDPDTPIWPSDLLHEGGHIAVAPSDKRATLGPLEPDPTDEMMAIAWSFAAARQCHLPLKHLFHSGGYREDGAKLIQSFATGHYIGAPMLGYYGMCADMQTALAQGVASFPNMIRWLR</sequence>
<dbReference type="EMBL" id="QRBB01000001">
    <property type="protein sequence ID" value="RDS76387.1"/>
    <property type="molecule type" value="Genomic_DNA"/>
</dbReference>
<dbReference type="RefSeq" id="WP_115490620.1">
    <property type="nucleotide sequence ID" value="NZ_JACHWW010000001.1"/>
</dbReference>
<organism evidence="1 2">
    <name type="scientific">Alteriqipengyuania lutimaris</name>
    <dbReference type="NCBI Taxonomy" id="1538146"/>
    <lineage>
        <taxon>Bacteria</taxon>
        <taxon>Pseudomonadati</taxon>
        <taxon>Pseudomonadota</taxon>
        <taxon>Alphaproteobacteria</taxon>
        <taxon>Sphingomonadales</taxon>
        <taxon>Erythrobacteraceae</taxon>
        <taxon>Alteriqipengyuania</taxon>
    </lineage>
</organism>
<proteinExistence type="predicted"/>
<dbReference type="OrthoDB" id="1441538at2"/>
<evidence type="ECO:0000313" key="1">
    <source>
        <dbReference type="EMBL" id="RDS76387.1"/>
    </source>
</evidence>
<comment type="caution">
    <text evidence="1">The sequence shown here is derived from an EMBL/GenBank/DDBJ whole genome shotgun (WGS) entry which is preliminary data.</text>
</comment>
<dbReference type="Proteomes" id="UP000254101">
    <property type="component" value="Unassembled WGS sequence"/>
</dbReference>
<evidence type="ECO:0000313" key="2">
    <source>
        <dbReference type="Proteomes" id="UP000254101"/>
    </source>
</evidence>
<gene>
    <name evidence="1" type="ORF">DL238_01350</name>
</gene>
<name>A0A395LJB1_9SPHN</name>
<dbReference type="AlphaFoldDB" id="A0A395LJB1"/>
<protein>
    <submittedName>
        <fullName evidence="1">Uncharacterized protein</fullName>
    </submittedName>
</protein>
<accession>A0A395LJB1</accession>